<dbReference type="OrthoDB" id="1955366at2"/>
<protein>
    <submittedName>
        <fullName evidence="1">Uncharacterized protein</fullName>
    </submittedName>
</protein>
<evidence type="ECO:0000313" key="2">
    <source>
        <dbReference type="Proteomes" id="UP000095743"/>
    </source>
</evidence>
<keyword evidence="2" id="KW-1185">Reference proteome</keyword>
<reference evidence="1 2" key="1">
    <citation type="submission" date="2016-09" db="EMBL/GenBank/DDBJ databases">
        <title>Genomic analysis reveals versatility of anaerobic energy metabolism of Geosporobacter ferrireducens IRF9 of phylum Firmicutes.</title>
        <authorList>
            <person name="Kim S.-J."/>
        </authorList>
    </citation>
    <scope>NUCLEOTIDE SEQUENCE [LARGE SCALE GENOMIC DNA]</scope>
    <source>
        <strain evidence="1 2">IRF9</strain>
    </source>
</reference>
<dbReference type="KEGG" id="gfe:Gferi_19685"/>
<dbReference type="Proteomes" id="UP000095743">
    <property type="component" value="Chromosome"/>
</dbReference>
<dbReference type="EMBL" id="CP017269">
    <property type="protein sequence ID" value="AOT71559.1"/>
    <property type="molecule type" value="Genomic_DNA"/>
</dbReference>
<sequence length="64" mass="6724">MALDEPKEEDYVEDFGSFSTIIARDVLEGLPQVSIDFVNNARGKGFTISTGAGGCGDSCGDSCM</sequence>
<dbReference type="AlphaFoldDB" id="A0A1D8GKX6"/>
<evidence type="ECO:0000313" key="1">
    <source>
        <dbReference type="EMBL" id="AOT71559.1"/>
    </source>
</evidence>
<dbReference type="SUPFAM" id="SSF89360">
    <property type="entry name" value="HesB-like domain"/>
    <property type="match status" value="1"/>
</dbReference>
<gene>
    <name evidence="1" type="ORF">Gferi_19685</name>
</gene>
<dbReference type="RefSeq" id="WP_069979528.1">
    <property type="nucleotide sequence ID" value="NZ_CP017269.1"/>
</dbReference>
<proteinExistence type="predicted"/>
<dbReference type="Gene3D" id="2.60.300.12">
    <property type="entry name" value="HesB-like domain"/>
    <property type="match status" value="1"/>
</dbReference>
<dbReference type="STRING" id="1424294.Gferi_19685"/>
<name>A0A1D8GKX6_9FIRM</name>
<organism evidence="1 2">
    <name type="scientific">Geosporobacter ferrireducens</name>
    <dbReference type="NCBI Taxonomy" id="1424294"/>
    <lineage>
        <taxon>Bacteria</taxon>
        <taxon>Bacillati</taxon>
        <taxon>Bacillota</taxon>
        <taxon>Clostridia</taxon>
        <taxon>Peptostreptococcales</taxon>
        <taxon>Thermotaleaceae</taxon>
        <taxon>Geosporobacter</taxon>
    </lineage>
</organism>
<accession>A0A1D8GKX6</accession>
<dbReference type="InterPro" id="IPR035903">
    <property type="entry name" value="HesB-like_dom_sf"/>
</dbReference>